<dbReference type="GO" id="GO:0006457">
    <property type="term" value="P:protein folding"/>
    <property type="evidence" value="ECO:0007669"/>
    <property type="project" value="TreeGrafter"/>
</dbReference>
<protein>
    <submittedName>
        <fullName evidence="2">Uncharacterized protein</fullName>
    </submittedName>
</protein>
<dbReference type="SUPFAM" id="SSF49764">
    <property type="entry name" value="HSP20-like chaperones"/>
    <property type="match status" value="1"/>
</dbReference>
<organism evidence="2 3">
    <name type="scientific">Lithocarpus litseifolius</name>
    <dbReference type="NCBI Taxonomy" id="425828"/>
    <lineage>
        <taxon>Eukaryota</taxon>
        <taxon>Viridiplantae</taxon>
        <taxon>Streptophyta</taxon>
        <taxon>Embryophyta</taxon>
        <taxon>Tracheophyta</taxon>
        <taxon>Spermatophyta</taxon>
        <taxon>Magnoliopsida</taxon>
        <taxon>eudicotyledons</taxon>
        <taxon>Gunneridae</taxon>
        <taxon>Pentapetalae</taxon>
        <taxon>rosids</taxon>
        <taxon>fabids</taxon>
        <taxon>Fagales</taxon>
        <taxon>Fagaceae</taxon>
        <taxon>Lithocarpus</taxon>
    </lineage>
</organism>
<dbReference type="PANTHER" id="PTHR12356">
    <property type="entry name" value="NUCLEAR MOVEMENT PROTEIN NUDC"/>
    <property type="match status" value="1"/>
</dbReference>
<dbReference type="PANTHER" id="PTHR12356:SF22">
    <property type="entry name" value="PROTEIN BOBBER 2-LIKE"/>
    <property type="match status" value="1"/>
</dbReference>
<reference evidence="2 3" key="1">
    <citation type="submission" date="2024-01" db="EMBL/GenBank/DDBJ databases">
        <title>A telomere-to-telomere, gap-free genome of sweet tea (Lithocarpus litseifolius).</title>
        <authorList>
            <person name="Zhou J."/>
        </authorList>
    </citation>
    <scope>NUCLEOTIDE SEQUENCE [LARGE SCALE GENOMIC DNA]</scope>
    <source>
        <strain evidence="2">Zhou-2022a</strain>
        <tissue evidence="2">Leaf</tissue>
    </source>
</reference>
<keyword evidence="3" id="KW-1185">Reference proteome</keyword>
<comment type="caution">
    <text evidence="2">The sequence shown here is derived from an EMBL/GenBank/DDBJ whole genome shotgun (WGS) entry which is preliminary data.</text>
</comment>
<gene>
    <name evidence="2" type="ORF">SO802_005919</name>
</gene>
<dbReference type="AlphaFoldDB" id="A0AAW2DK69"/>
<dbReference type="Proteomes" id="UP001459277">
    <property type="component" value="Unassembled WGS sequence"/>
</dbReference>
<name>A0AAW2DK69_9ROSI</name>
<feature type="compositionally biased region" description="Polar residues" evidence="1">
    <location>
        <begin position="38"/>
        <end position="48"/>
    </location>
</feature>
<feature type="compositionally biased region" description="Basic and acidic residues" evidence="1">
    <location>
        <begin position="1"/>
        <end position="36"/>
    </location>
</feature>
<sequence length="152" mass="17507">MMLVHSIKERTKAQKAEAEKKKVAEKEQDKKPKENKLVPNQGNDLNMENYSLGQSLQEKVISIVISKRDQGDWWKSLLKGDPETDTQKAKPDPSKLSDLDLETCSFVEKMMFDQRQKQMARPTSDETQKQQLMNQFMAQNPSMMNFPGANLM</sequence>
<evidence type="ECO:0000313" key="3">
    <source>
        <dbReference type="Proteomes" id="UP001459277"/>
    </source>
</evidence>
<dbReference type="Gene3D" id="2.60.40.790">
    <property type="match status" value="1"/>
</dbReference>
<accession>A0AAW2DK69</accession>
<dbReference type="EMBL" id="JAZDWU010000002">
    <property type="protein sequence ID" value="KAL0010811.1"/>
    <property type="molecule type" value="Genomic_DNA"/>
</dbReference>
<dbReference type="InterPro" id="IPR008978">
    <property type="entry name" value="HSP20-like_chaperone"/>
</dbReference>
<dbReference type="InterPro" id="IPR037898">
    <property type="entry name" value="NudC_fam"/>
</dbReference>
<feature type="region of interest" description="Disordered" evidence="1">
    <location>
        <begin position="78"/>
        <end position="97"/>
    </location>
</feature>
<evidence type="ECO:0000313" key="2">
    <source>
        <dbReference type="EMBL" id="KAL0010811.1"/>
    </source>
</evidence>
<dbReference type="GO" id="GO:0051082">
    <property type="term" value="F:unfolded protein binding"/>
    <property type="evidence" value="ECO:0007669"/>
    <property type="project" value="TreeGrafter"/>
</dbReference>
<dbReference type="GO" id="GO:0005737">
    <property type="term" value="C:cytoplasm"/>
    <property type="evidence" value="ECO:0007669"/>
    <property type="project" value="TreeGrafter"/>
</dbReference>
<evidence type="ECO:0000256" key="1">
    <source>
        <dbReference type="SAM" id="MobiDB-lite"/>
    </source>
</evidence>
<proteinExistence type="predicted"/>
<feature type="region of interest" description="Disordered" evidence="1">
    <location>
        <begin position="1"/>
        <end position="48"/>
    </location>
</feature>